<keyword evidence="3 5" id="KW-0540">Nuclease</keyword>
<evidence type="ECO:0000256" key="2">
    <source>
        <dbReference type="ARBA" id="ARBA00022517"/>
    </source>
</evidence>
<dbReference type="InterPro" id="IPR012337">
    <property type="entry name" value="RNaseH-like_sf"/>
</dbReference>
<keyword evidence="6" id="KW-1133">Transmembrane helix</keyword>
<comment type="function">
    <text evidence="5">Could be a nuclease involved in processing of the 5'-end of pre-16S rRNA.</text>
</comment>
<evidence type="ECO:0000256" key="5">
    <source>
        <dbReference type="HAMAP-Rule" id="MF_00651"/>
    </source>
</evidence>
<gene>
    <name evidence="8" type="ORF">SAMN04489796_10439</name>
</gene>
<proteinExistence type="inferred from homology"/>
<evidence type="ECO:0000259" key="7">
    <source>
        <dbReference type="SMART" id="SM00732"/>
    </source>
</evidence>
<organism evidence="8 9">
    <name type="scientific">Winogradskyella thalassocola</name>
    <dbReference type="NCBI Taxonomy" id="262004"/>
    <lineage>
        <taxon>Bacteria</taxon>
        <taxon>Pseudomonadati</taxon>
        <taxon>Bacteroidota</taxon>
        <taxon>Flavobacteriia</taxon>
        <taxon>Flavobacteriales</taxon>
        <taxon>Flavobacteriaceae</taxon>
        <taxon>Winogradskyella</taxon>
    </lineage>
</organism>
<keyword evidence="6" id="KW-0472">Membrane</keyword>
<evidence type="ECO:0000256" key="6">
    <source>
        <dbReference type="SAM" id="Phobius"/>
    </source>
</evidence>
<dbReference type="SUPFAM" id="SSF53098">
    <property type="entry name" value="Ribonuclease H-like"/>
    <property type="match status" value="1"/>
</dbReference>
<keyword evidence="1 5" id="KW-0963">Cytoplasm</keyword>
<dbReference type="EMBL" id="FNCZ01000004">
    <property type="protein sequence ID" value="SDH73337.1"/>
    <property type="molecule type" value="Genomic_DNA"/>
</dbReference>
<dbReference type="STRING" id="262004.SAMN04489796_10439"/>
<reference evidence="9" key="1">
    <citation type="submission" date="2016-10" db="EMBL/GenBank/DDBJ databases">
        <authorList>
            <person name="Varghese N."/>
            <person name="Submissions S."/>
        </authorList>
    </citation>
    <scope>NUCLEOTIDE SEQUENCE [LARGE SCALE GENOMIC DNA]</scope>
    <source>
        <strain evidence="9">DSM 15363</strain>
    </source>
</reference>
<dbReference type="PANTHER" id="PTHR33317:SF4">
    <property type="entry name" value="POLYNUCLEOTIDYL TRANSFERASE, RIBONUCLEASE H-LIKE SUPERFAMILY PROTEIN"/>
    <property type="match status" value="1"/>
</dbReference>
<dbReference type="InterPro" id="IPR037027">
    <property type="entry name" value="YqgF/RNaseH-like_dom_sf"/>
</dbReference>
<dbReference type="NCBIfam" id="TIGR00250">
    <property type="entry name" value="RNAse_H_YqgF"/>
    <property type="match status" value="1"/>
</dbReference>
<dbReference type="EC" id="3.1.-.-" evidence="5"/>
<dbReference type="Gene3D" id="3.30.420.140">
    <property type="entry name" value="YqgF/RNase H-like domain"/>
    <property type="match status" value="1"/>
</dbReference>
<protein>
    <recommendedName>
        <fullName evidence="5">Putative pre-16S rRNA nuclease</fullName>
        <ecNumber evidence="5">3.1.-.-</ecNumber>
    </recommendedName>
</protein>
<dbReference type="AlphaFoldDB" id="A0A1G8EU45"/>
<feature type="transmembrane region" description="Helical" evidence="6">
    <location>
        <begin position="12"/>
        <end position="33"/>
    </location>
</feature>
<dbReference type="GO" id="GO:0016788">
    <property type="term" value="F:hydrolase activity, acting on ester bonds"/>
    <property type="evidence" value="ECO:0007669"/>
    <property type="project" value="UniProtKB-UniRule"/>
</dbReference>
<dbReference type="GO" id="GO:0000967">
    <property type="term" value="P:rRNA 5'-end processing"/>
    <property type="evidence" value="ECO:0007669"/>
    <property type="project" value="UniProtKB-UniRule"/>
</dbReference>
<dbReference type="Proteomes" id="UP000199492">
    <property type="component" value="Unassembled WGS sequence"/>
</dbReference>
<dbReference type="SMART" id="SM00732">
    <property type="entry name" value="YqgFc"/>
    <property type="match status" value="1"/>
</dbReference>
<dbReference type="HAMAP" id="MF_00651">
    <property type="entry name" value="Nuclease_YqgF"/>
    <property type="match status" value="1"/>
</dbReference>
<evidence type="ECO:0000313" key="8">
    <source>
        <dbReference type="EMBL" id="SDH73337.1"/>
    </source>
</evidence>
<accession>A0A1G8EU45</accession>
<keyword evidence="9" id="KW-1185">Reference proteome</keyword>
<dbReference type="PANTHER" id="PTHR33317">
    <property type="entry name" value="POLYNUCLEOTIDYL TRANSFERASE, RIBONUCLEASE H-LIKE SUPERFAMILY PROTEIN"/>
    <property type="match status" value="1"/>
</dbReference>
<comment type="subcellular location">
    <subcellularLocation>
        <location evidence="5">Cytoplasm</location>
    </subcellularLocation>
</comment>
<sequence length="163" mass="18479">MINLVKLIYFKTLLFLRSVFYCVIFVVMGRILAIDYGTKRTGLAVTDEMQIIASGLTTVETKTLIPFLKNYISTEKVDKIVVGLPKQMDNTASESEVYIQKFLVQLTKAIPQIPVDRVDERFTSKMAFQTMIDSGLKKKQRQNKALVDEISATLILQSYLSSI</sequence>
<evidence type="ECO:0000256" key="3">
    <source>
        <dbReference type="ARBA" id="ARBA00022722"/>
    </source>
</evidence>
<keyword evidence="6" id="KW-0812">Transmembrane</keyword>
<dbReference type="CDD" id="cd16964">
    <property type="entry name" value="YqgF"/>
    <property type="match status" value="1"/>
</dbReference>
<evidence type="ECO:0000256" key="1">
    <source>
        <dbReference type="ARBA" id="ARBA00022490"/>
    </source>
</evidence>
<comment type="similarity">
    <text evidence="5">Belongs to the YqgF HJR family.</text>
</comment>
<feature type="domain" description="YqgF/RNase H-like" evidence="7">
    <location>
        <begin position="29"/>
        <end position="127"/>
    </location>
</feature>
<dbReference type="GO" id="GO:0005829">
    <property type="term" value="C:cytosol"/>
    <property type="evidence" value="ECO:0007669"/>
    <property type="project" value="TreeGrafter"/>
</dbReference>
<dbReference type="GO" id="GO:0004518">
    <property type="term" value="F:nuclease activity"/>
    <property type="evidence" value="ECO:0007669"/>
    <property type="project" value="UniProtKB-KW"/>
</dbReference>
<dbReference type="InterPro" id="IPR006641">
    <property type="entry name" value="YqgF/RNaseH-like_dom"/>
</dbReference>
<dbReference type="Pfam" id="PF03652">
    <property type="entry name" value="RuvX"/>
    <property type="match status" value="1"/>
</dbReference>
<evidence type="ECO:0000313" key="9">
    <source>
        <dbReference type="Proteomes" id="UP000199492"/>
    </source>
</evidence>
<dbReference type="InterPro" id="IPR005227">
    <property type="entry name" value="YqgF"/>
</dbReference>
<evidence type="ECO:0000256" key="4">
    <source>
        <dbReference type="ARBA" id="ARBA00022801"/>
    </source>
</evidence>
<keyword evidence="4 5" id="KW-0378">Hydrolase</keyword>
<name>A0A1G8EU45_9FLAO</name>
<keyword evidence="2 5" id="KW-0690">Ribosome biogenesis</keyword>